<name>A0A8C6VNT4_NAJNA</name>
<dbReference type="GeneTree" id="ENSGT00990000205915"/>
<evidence type="ECO:0000256" key="3">
    <source>
        <dbReference type="ARBA" id="ARBA00023130"/>
    </source>
</evidence>
<evidence type="ECO:0000256" key="6">
    <source>
        <dbReference type="ARBA" id="ARBA00043266"/>
    </source>
</evidence>
<evidence type="ECO:0000256" key="2">
    <source>
        <dbReference type="ARBA" id="ARBA00022859"/>
    </source>
</evidence>
<dbReference type="Pfam" id="PF07686">
    <property type="entry name" value="V-set"/>
    <property type="match status" value="1"/>
</dbReference>
<evidence type="ECO:0000259" key="7">
    <source>
        <dbReference type="SMART" id="SM00406"/>
    </source>
</evidence>
<dbReference type="InterPro" id="IPR036179">
    <property type="entry name" value="Ig-like_dom_sf"/>
</dbReference>
<accession>A0A8C6VNT4</accession>
<dbReference type="PANTHER" id="PTHR19343:SF13">
    <property type="entry name" value="T CELL RECEPTOR ALPHA VARIABLE 21"/>
    <property type="match status" value="1"/>
</dbReference>
<keyword evidence="5" id="KW-0393">Immunoglobulin domain</keyword>
<keyword evidence="3" id="KW-1064">Adaptive immunity</keyword>
<keyword evidence="1" id="KW-0732">Signal</keyword>
<dbReference type="Proteomes" id="UP000694559">
    <property type="component" value="Unplaced"/>
</dbReference>
<evidence type="ECO:0000313" key="8">
    <source>
        <dbReference type="Ensembl" id="ENSNNAP00000008459.1"/>
    </source>
</evidence>
<reference evidence="8" key="2">
    <citation type="submission" date="2025-09" db="UniProtKB">
        <authorList>
            <consortium name="Ensembl"/>
        </authorList>
    </citation>
    <scope>IDENTIFICATION</scope>
</reference>
<evidence type="ECO:0000313" key="9">
    <source>
        <dbReference type="Proteomes" id="UP000694559"/>
    </source>
</evidence>
<dbReference type="AlphaFoldDB" id="A0A8C6VNT4"/>
<dbReference type="OrthoDB" id="9360647at2759"/>
<evidence type="ECO:0000256" key="5">
    <source>
        <dbReference type="ARBA" id="ARBA00023319"/>
    </source>
</evidence>
<sequence>VNNINVKLLSCLFLKSVSNQAIVTQEHQFLSIKEGDSISLKCSYSETASNLQRYQQYPGGQPEFMMILYTSKTVQKDNFEMSLDTFKKTTHLCMKNTQLKDSATYFCAWNLVLQRHLLVFTKGGGQITRRN</sequence>
<protein>
    <recommendedName>
        <fullName evidence="7">Immunoglobulin V-set domain-containing protein</fullName>
    </recommendedName>
</protein>
<dbReference type="SUPFAM" id="SSF48726">
    <property type="entry name" value="Immunoglobulin"/>
    <property type="match status" value="1"/>
</dbReference>
<reference evidence="8" key="1">
    <citation type="submission" date="2025-08" db="UniProtKB">
        <authorList>
            <consortium name="Ensembl"/>
        </authorList>
    </citation>
    <scope>IDENTIFICATION</scope>
</reference>
<dbReference type="SMART" id="SM00406">
    <property type="entry name" value="IGv"/>
    <property type="match status" value="1"/>
</dbReference>
<keyword evidence="2" id="KW-0391">Immunity</keyword>
<dbReference type="PANTHER" id="PTHR19343">
    <property type="entry name" value="T CELL RECEPTOR ALPHA VARIABLE 1-2"/>
    <property type="match status" value="1"/>
</dbReference>
<dbReference type="InterPro" id="IPR013783">
    <property type="entry name" value="Ig-like_fold"/>
</dbReference>
<dbReference type="Ensembl" id="ENSNNAT00000008867.1">
    <property type="protein sequence ID" value="ENSNNAP00000008459.1"/>
    <property type="gene ID" value="ENSNNAG00000005691.1"/>
</dbReference>
<evidence type="ECO:0000256" key="1">
    <source>
        <dbReference type="ARBA" id="ARBA00022729"/>
    </source>
</evidence>
<dbReference type="GO" id="GO:0042101">
    <property type="term" value="C:T cell receptor complex"/>
    <property type="evidence" value="ECO:0007669"/>
    <property type="project" value="UniProtKB-KW"/>
</dbReference>
<organism evidence="8 9">
    <name type="scientific">Naja naja</name>
    <name type="common">Indian cobra</name>
    <dbReference type="NCBI Taxonomy" id="35670"/>
    <lineage>
        <taxon>Eukaryota</taxon>
        <taxon>Metazoa</taxon>
        <taxon>Chordata</taxon>
        <taxon>Craniata</taxon>
        <taxon>Vertebrata</taxon>
        <taxon>Euteleostomi</taxon>
        <taxon>Lepidosauria</taxon>
        <taxon>Squamata</taxon>
        <taxon>Bifurcata</taxon>
        <taxon>Unidentata</taxon>
        <taxon>Episquamata</taxon>
        <taxon>Toxicofera</taxon>
        <taxon>Serpentes</taxon>
        <taxon>Colubroidea</taxon>
        <taxon>Elapidae</taxon>
        <taxon>Elapinae</taxon>
        <taxon>Naja</taxon>
    </lineage>
</organism>
<dbReference type="GO" id="GO:0042605">
    <property type="term" value="F:peptide antigen binding"/>
    <property type="evidence" value="ECO:0007669"/>
    <property type="project" value="TreeGrafter"/>
</dbReference>
<keyword evidence="4" id="KW-0675">Receptor</keyword>
<keyword evidence="9" id="KW-1185">Reference proteome</keyword>
<dbReference type="InterPro" id="IPR013106">
    <property type="entry name" value="Ig_V-set"/>
</dbReference>
<evidence type="ECO:0000256" key="4">
    <source>
        <dbReference type="ARBA" id="ARBA00023170"/>
    </source>
</evidence>
<dbReference type="OMA" id="HEDSATY"/>
<keyword evidence="6" id="KW-1279">T cell receptor</keyword>
<dbReference type="GO" id="GO:0002250">
    <property type="term" value="P:adaptive immune response"/>
    <property type="evidence" value="ECO:0007669"/>
    <property type="project" value="UniProtKB-KW"/>
</dbReference>
<dbReference type="InterPro" id="IPR051006">
    <property type="entry name" value="TCR_variable_domain"/>
</dbReference>
<dbReference type="Gene3D" id="2.60.40.10">
    <property type="entry name" value="Immunoglobulins"/>
    <property type="match status" value="1"/>
</dbReference>
<feature type="domain" description="Immunoglobulin V-set" evidence="7">
    <location>
        <begin position="37"/>
        <end position="109"/>
    </location>
</feature>
<proteinExistence type="predicted"/>